<protein>
    <submittedName>
        <fullName evidence="1">Uncharacterized protein</fullName>
    </submittedName>
</protein>
<dbReference type="EMBL" id="JARBHB010000012">
    <property type="protein sequence ID" value="KAJ8871704.1"/>
    <property type="molecule type" value="Genomic_DNA"/>
</dbReference>
<reference evidence="1 2" key="1">
    <citation type="submission" date="2023-02" db="EMBL/GenBank/DDBJ databases">
        <title>LHISI_Scaffold_Assembly.</title>
        <authorList>
            <person name="Stuart O.P."/>
            <person name="Cleave R."/>
            <person name="Magrath M.J.L."/>
            <person name="Mikheyev A.S."/>
        </authorList>
    </citation>
    <scope>NUCLEOTIDE SEQUENCE [LARGE SCALE GENOMIC DNA]</scope>
    <source>
        <strain evidence="1">Daus_M_001</strain>
        <tissue evidence="1">Leg muscle</tissue>
    </source>
</reference>
<accession>A0ABQ9GI83</accession>
<gene>
    <name evidence="1" type="ORF">PR048_028031</name>
</gene>
<name>A0ABQ9GI83_9NEOP</name>
<organism evidence="1 2">
    <name type="scientific">Dryococelus australis</name>
    <dbReference type="NCBI Taxonomy" id="614101"/>
    <lineage>
        <taxon>Eukaryota</taxon>
        <taxon>Metazoa</taxon>
        <taxon>Ecdysozoa</taxon>
        <taxon>Arthropoda</taxon>
        <taxon>Hexapoda</taxon>
        <taxon>Insecta</taxon>
        <taxon>Pterygota</taxon>
        <taxon>Neoptera</taxon>
        <taxon>Polyneoptera</taxon>
        <taxon>Phasmatodea</taxon>
        <taxon>Verophasmatodea</taxon>
        <taxon>Anareolatae</taxon>
        <taxon>Phasmatidae</taxon>
        <taxon>Eurycanthinae</taxon>
        <taxon>Dryococelus</taxon>
    </lineage>
</organism>
<comment type="caution">
    <text evidence="1">The sequence shown here is derived from an EMBL/GenBank/DDBJ whole genome shotgun (WGS) entry which is preliminary data.</text>
</comment>
<evidence type="ECO:0000313" key="2">
    <source>
        <dbReference type="Proteomes" id="UP001159363"/>
    </source>
</evidence>
<sequence length="860" mass="97102">MNKVMRLAAMLILHKEEEYKTQPVCRDLYSAARFALLPAQYLGVASRRVDSRVRCGHPRCVRPESFLRHHEDALIPWGETLEEQLRRVYCDCSYSVSPEEGTEYFSWPRSVRWRIQGQEARERYGRHEHARLVPHRSYAQGVQCFRRGPVLCISDLRLWDFITCNERPQIKLRCREMREVIKGYSATHIKCAIAAKRNVLNWRAVFSSHWAYLWAFILLAESTTTQRHFAKLPANADQGFFKKDVLKHVTTNTVCDLKSLDTIAVGFKSDYLFTNRVPLLQSPTNDAPGHPEDILLGSYIERVSPPNVLRTTNLTCFMGRGVVVLVQERACSILSPKLGRSSVRAVPNIVRGKVLHDACVFENVLFCSFAANSGITLPKFSLLRCLTAESAFCYKWLQTTPPVVPALIMMRMWQPSFAKNQSPSAGADCQLLWVRCTDGLHNNFLPASPQSDFPHYSVTTETLHALRIGAMWRYNCVLVSPVSLPCFLTLDAQNTPAYCSAAQSSTHSSLTCFLAGLSLAHCPGHHVPCTAAVGCRRENRFINDNHKHTQYSKIFIGLKKYSLACFCLVCSVCHLKKTRGSVTVIEVSMERRRNERAGKRDIPEKTRRPMASSGTIPTCEDPGKCLECALSQATAYSDVQHTKWRGCLTAVVPHWLMRTGSSVCPAYSLWVESQGYYSDYIYYDSMFSTPVGQFPFVIGFRVPTNTNSQISRKKFLRVLDFNTLRAYQRFSFYVGNVPDSAAGHLVISGISRFSRSCNPALLHQCLVTLISSQDLDDAESSSDSFRANKIGVQVFDVWLNFLAKEGREGTLERWRLEETATLCRSLQSQITHIGVTSESCFGAKKVSETNTEDLPDDEDD</sequence>
<evidence type="ECO:0000313" key="1">
    <source>
        <dbReference type="EMBL" id="KAJ8871704.1"/>
    </source>
</evidence>
<dbReference type="Proteomes" id="UP001159363">
    <property type="component" value="Chromosome 11"/>
</dbReference>
<proteinExistence type="predicted"/>
<keyword evidence="2" id="KW-1185">Reference proteome</keyword>